<evidence type="ECO:0000313" key="3">
    <source>
        <dbReference type="Proteomes" id="UP000242913"/>
    </source>
</evidence>
<evidence type="ECO:0000256" key="1">
    <source>
        <dbReference type="SAM" id="MobiDB-lite"/>
    </source>
</evidence>
<protein>
    <submittedName>
        <fullName evidence="2">Uncharacterized protein</fullName>
    </submittedName>
</protein>
<keyword evidence="3" id="KW-1185">Reference proteome</keyword>
<proteinExistence type="predicted"/>
<dbReference type="OrthoDB" id="5870996at2759"/>
<evidence type="ECO:0000313" key="2">
    <source>
        <dbReference type="EMBL" id="OZC10966.1"/>
    </source>
</evidence>
<dbReference type="AlphaFoldDB" id="A0A238C1F7"/>
<name>A0A238C1F7_9BILA</name>
<feature type="region of interest" description="Disordered" evidence="1">
    <location>
        <begin position="517"/>
        <end position="542"/>
    </location>
</feature>
<organism evidence="2 3">
    <name type="scientific">Onchocerca flexuosa</name>
    <dbReference type="NCBI Taxonomy" id="387005"/>
    <lineage>
        <taxon>Eukaryota</taxon>
        <taxon>Metazoa</taxon>
        <taxon>Ecdysozoa</taxon>
        <taxon>Nematoda</taxon>
        <taxon>Chromadorea</taxon>
        <taxon>Rhabditida</taxon>
        <taxon>Spirurina</taxon>
        <taxon>Spiruromorpha</taxon>
        <taxon>Filarioidea</taxon>
        <taxon>Onchocercidae</taxon>
        <taxon>Onchocerca</taxon>
    </lineage>
</organism>
<feature type="compositionally biased region" description="Polar residues" evidence="1">
    <location>
        <begin position="517"/>
        <end position="530"/>
    </location>
</feature>
<feature type="region of interest" description="Disordered" evidence="1">
    <location>
        <begin position="288"/>
        <end position="328"/>
    </location>
</feature>
<dbReference type="EMBL" id="KZ269982">
    <property type="protein sequence ID" value="OZC10966.1"/>
    <property type="molecule type" value="Genomic_DNA"/>
</dbReference>
<gene>
    <name evidence="2" type="ORF">X798_01792</name>
</gene>
<accession>A0A238C1F7</accession>
<feature type="compositionally biased region" description="Polar residues" evidence="1">
    <location>
        <begin position="296"/>
        <end position="328"/>
    </location>
</feature>
<dbReference type="Proteomes" id="UP000242913">
    <property type="component" value="Unassembled WGS sequence"/>
</dbReference>
<reference evidence="2 3" key="1">
    <citation type="submission" date="2015-12" db="EMBL/GenBank/DDBJ databases">
        <title>Draft genome of the nematode, Onchocerca flexuosa.</title>
        <authorList>
            <person name="Mitreva M."/>
        </authorList>
    </citation>
    <scope>NUCLEOTIDE SEQUENCE [LARGE SCALE GENOMIC DNA]</scope>
    <source>
        <strain evidence="2">Red Deer</strain>
    </source>
</reference>
<sequence>MCTNEMIAMKEKYSIDTSFKKDISPIVGILQVKYHPPPDVPRPDPSYRRMTKERKVLKDRLNASEVFHSAKVSFTIRNLGQNYTALENSVEKSTSISVTPMQATGSFNEQQIVANSNREYKTEMGILMPSSVTESISTESIEIGKNKIIEIPSELPHIPQELAVSYGNNELQQQHASPSSTFFLASTISASTQTLDSSDFMKTKQPKSVDDSTVLNRTYEEESYFTSFNTMIIPKTTTHSPSSEKFKVTQKTPAPQVTVPLPDIISEQLLPIFVNKNTSSFAIDTLSSESTEKQKTGSFPATNETSESYSGSNMSLETTPISEFNPNLSTSLKLSTEKIESQESAFQHSGDNHEANILENRKNSSDVMDPNNSSQTGKNLFRVIDVFSFDKMHVKPRIQSLLPFHFSTKNVSDKASSSRQISSEQETISRNITIFGSDVVENDTSNNNSKLVITTHEKMIFVPTIITPERPGSYHSLSVEEIPNVTNEKETMGNFGQETSNLQSEFNLEQQTLLNGESSSNMDTESNTGNIVDIDTQKSQTKVSPNYENNEVVAIQSSHMDNFKQEQINKEMLRFDPLSSSIDWHSTSTQTIQTMTVTTSLSLTSLPPLSLSTTNGFSDVNSDELLKSIENSANLASSNEDPKKIMSSMLSQLGKSEAVMVTPSSILMEIHRIEIPIGETTHDDHALSVNWYSTSSMKFEGSNQRVIHPISEPKMHGDISNTYTGTITTGEPLETFNLSATTFPPVSIPAVIQNERTVIGQSIVNEGFEVNPSLHVNKKTSELVKTVSNYLKEIKENERKVATTNHVDHWDSQFNTEISRPYNGLPGTTSEFDDDDDVCLFVCLSLAFSNISPGYGASEDNKNRFFFFFFFVGPVEVNEPQYGSQSLSQQLPNSVRFPYKAQPFSSIPYQALVPRNPIYIRLPKGTIQTTQLRSVPAPMFGLESGRKCCGDSGQANGLATSCSPQCLLLPCKLLLLSLSDS</sequence>